<evidence type="ECO:0000259" key="2">
    <source>
        <dbReference type="Pfam" id="PF13717"/>
    </source>
</evidence>
<feature type="region of interest" description="Disordered" evidence="1">
    <location>
        <begin position="42"/>
        <end position="109"/>
    </location>
</feature>
<feature type="compositionally biased region" description="Pro residues" evidence="1">
    <location>
        <begin position="61"/>
        <end position="89"/>
    </location>
</feature>
<evidence type="ECO:0000313" key="3">
    <source>
        <dbReference type="EMBL" id="NIR75292.1"/>
    </source>
</evidence>
<gene>
    <name evidence="3" type="ORF">GWO12_09290</name>
</gene>
<organism evidence="3 4">
    <name type="scientific">Candidatus Kutchimonas denitrificans</name>
    <dbReference type="NCBI Taxonomy" id="3056748"/>
    <lineage>
        <taxon>Bacteria</taxon>
        <taxon>Pseudomonadati</taxon>
        <taxon>Gemmatimonadota</taxon>
        <taxon>Gemmatimonadia</taxon>
        <taxon>Candidatus Palauibacterales</taxon>
        <taxon>Candidatus Palauibacteraceae</taxon>
        <taxon>Candidatus Kutchimonas</taxon>
    </lineage>
</organism>
<reference evidence="3 4" key="1">
    <citation type="submission" date="2020-01" db="EMBL/GenBank/DDBJ databases">
        <title>Genomes assembled from Gulf of Kutch pelagic sediment metagenomes.</title>
        <authorList>
            <person name="Chandrashekar M."/>
            <person name="Mahajan M.S."/>
            <person name="Dave K.J."/>
            <person name="Vatsa P."/>
            <person name="Nathani N.M."/>
        </authorList>
    </citation>
    <scope>NUCLEOTIDE SEQUENCE [LARGE SCALE GENOMIC DNA]</scope>
    <source>
        <strain evidence="3">KS3-K002</strain>
    </source>
</reference>
<proteinExistence type="predicted"/>
<dbReference type="InterPro" id="IPR011723">
    <property type="entry name" value="Znf/thioredoxin_put"/>
</dbReference>
<dbReference type="NCBIfam" id="TIGR02098">
    <property type="entry name" value="MJ0042_CXXC"/>
    <property type="match status" value="1"/>
</dbReference>
<dbReference type="EMBL" id="JAACAK010000067">
    <property type="protein sequence ID" value="NIR75292.1"/>
    <property type="molecule type" value="Genomic_DNA"/>
</dbReference>
<protein>
    <recommendedName>
        <fullName evidence="2">Zinc finger/thioredoxin putative domain-containing protein</fullName>
    </recommendedName>
</protein>
<dbReference type="AlphaFoldDB" id="A0AAE4ZA03"/>
<feature type="compositionally biased region" description="Low complexity" evidence="1">
    <location>
        <begin position="90"/>
        <end position="99"/>
    </location>
</feature>
<accession>A0AAE4ZA03</accession>
<feature type="compositionally biased region" description="Low complexity" evidence="1">
    <location>
        <begin position="42"/>
        <end position="60"/>
    </location>
</feature>
<evidence type="ECO:0000256" key="1">
    <source>
        <dbReference type="SAM" id="MobiDB-lite"/>
    </source>
</evidence>
<evidence type="ECO:0000313" key="4">
    <source>
        <dbReference type="Proteomes" id="UP000702544"/>
    </source>
</evidence>
<dbReference type="Pfam" id="PF13717">
    <property type="entry name" value="Zn_ribbon_4"/>
    <property type="match status" value="1"/>
</dbReference>
<comment type="caution">
    <text evidence="3">The sequence shown here is derived from an EMBL/GenBank/DDBJ whole genome shotgun (WGS) entry which is preliminary data.</text>
</comment>
<dbReference type="Proteomes" id="UP000702544">
    <property type="component" value="Unassembled WGS sequence"/>
</dbReference>
<feature type="domain" description="Zinc finger/thioredoxin putative" evidence="2">
    <location>
        <begin position="1"/>
        <end position="35"/>
    </location>
</feature>
<name>A0AAE4ZA03_9BACT</name>
<sequence>MNVACPQCKTVFRVDPRKVPTEGVRARCSVCGGVFEVVSEGQGPAAAAGAPLPAASGGPAPSRPAPAPPPRPEPAAPAPPQPQPAPQPQAPGGRPFGQPDPDARARRLARALISDVAAYHPERQETGLREGRLKELFQEELKKSWQEYVEQVGLDVARSTPYFRDALNEILAKGKKVF</sequence>